<organism evidence="1 2">
    <name type="scientific">Eretmocerus hayati</name>
    <dbReference type="NCBI Taxonomy" id="131215"/>
    <lineage>
        <taxon>Eukaryota</taxon>
        <taxon>Metazoa</taxon>
        <taxon>Ecdysozoa</taxon>
        <taxon>Arthropoda</taxon>
        <taxon>Hexapoda</taxon>
        <taxon>Insecta</taxon>
        <taxon>Pterygota</taxon>
        <taxon>Neoptera</taxon>
        <taxon>Endopterygota</taxon>
        <taxon>Hymenoptera</taxon>
        <taxon>Apocrita</taxon>
        <taxon>Proctotrupomorpha</taxon>
        <taxon>Chalcidoidea</taxon>
        <taxon>Aphelinidae</taxon>
        <taxon>Aphelininae</taxon>
        <taxon>Eretmocerus</taxon>
    </lineage>
</organism>
<keyword evidence="2" id="KW-1185">Reference proteome</keyword>
<comment type="caution">
    <text evidence="1">The sequence shown here is derived from an EMBL/GenBank/DDBJ whole genome shotgun (WGS) entry which is preliminary data.</text>
</comment>
<protein>
    <submittedName>
        <fullName evidence="1">Uncharacterized protein</fullName>
    </submittedName>
</protein>
<proteinExistence type="predicted"/>
<gene>
    <name evidence="1" type="ORF">QAD02_017979</name>
</gene>
<evidence type="ECO:0000313" key="2">
    <source>
        <dbReference type="Proteomes" id="UP001239111"/>
    </source>
</evidence>
<evidence type="ECO:0000313" key="1">
    <source>
        <dbReference type="EMBL" id="KAJ8682187.1"/>
    </source>
</evidence>
<sequence>MRISGYLAKEKCPKPSYFSLKYDSSHAIITRRCVVKDSEGNFIEERKLLHGFLISRKSILSYSDKPLGAAGSDCNDTVDILADRSVHEGELKQEDGVVAFNLKKPLPEHSKYWVMQMIDASPNPGTLAYRFGLCYNYTNDQFQEKSQYSAKLIEKPHYKDIYTVVDWFLEKSPELDDPRDLLWINQMSGGCDRDVIVSSLLVGHRLAGLQSKFNYKDNKENKVGFIDVAQLRPAIKRLTGI</sequence>
<reference evidence="1" key="1">
    <citation type="submission" date="2023-04" db="EMBL/GenBank/DDBJ databases">
        <title>A chromosome-level genome assembly of the parasitoid wasp Eretmocerus hayati.</title>
        <authorList>
            <person name="Zhong Y."/>
            <person name="Liu S."/>
            <person name="Liu Y."/>
        </authorList>
    </citation>
    <scope>NUCLEOTIDE SEQUENCE</scope>
    <source>
        <strain evidence="1">ZJU_SS_LIU_2023</strain>
    </source>
</reference>
<dbReference type="Proteomes" id="UP001239111">
    <property type="component" value="Chromosome 1"/>
</dbReference>
<dbReference type="EMBL" id="CM056741">
    <property type="protein sequence ID" value="KAJ8682187.1"/>
    <property type="molecule type" value="Genomic_DNA"/>
</dbReference>
<accession>A0ACC2PFE7</accession>
<name>A0ACC2PFE7_9HYME</name>